<evidence type="ECO:0000256" key="1">
    <source>
        <dbReference type="ARBA" id="ARBA00023125"/>
    </source>
</evidence>
<organism evidence="4 5">
    <name type="scientific">Caproiciproducens galactitolivorans</name>
    <dbReference type="NCBI Taxonomy" id="642589"/>
    <lineage>
        <taxon>Bacteria</taxon>
        <taxon>Bacillati</taxon>
        <taxon>Bacillota</taxon>
        <taxon>Clostridia</taxon>
        <taxon>Eubacteriales</taxon>
        <taxon>Acutalibacteraceae</taxon>
        <taxon>Caproiciproducens</taxon>
    </lineage>
</organism>
<accession>A0ABT4BP87</accession>
<dbReference type="SUPFAM" id="SSF46689">
    <property type="entry name" value="Homeodomain-like"/>
    <property type="match status" value="1"/>
</dbReference>
<keyword evidence="5" id="KW-1185">Reference proteome</keyword>
<dbReference type="EMBL" id="JAPOHA010000001">
    <property type="protein sequence ID" value="MCY1712697.1"/>
    <property type="molecule type" value="Genomic_DNA"/>
</dbReference>
<feature type="DNA-binding region" description="H-T-H motif" evidence="2">
    <location>
        <begin position="29"/>
        <end position="48"/>
    </location>
</feature>
<dbReference type="PANTHER" id="PTHR43479:SF11">
    <property type="entry name" value="ACREF_ENVCD OPERON REPRESSOR-RELATED"/>
    <property type="match status" value="1"/>
</dbReference>
<comment type="caution">
    <text evidence="4">The sequence shown here is derived from an EMBL/GenBank/DDBJ whole genome shotgun (WGS) entry which is preliminary data.</text>
</comment>
<dbReference type="InterPro" id="IPR001647">
    <property type="entry name" value="HTH_TetR"/>
</dbReference>
<dbReference type="PANTHER" id="PTHR43479">
    <property type="entry name" value="ACREF/ENVCD OPERON REPRESSOR-RELATED"/>
    <property type="match status" value="1"/>
</dbReference>
<dbReference type="InterPro" id="IPR050624">
    <property type="entry name" value="HTH-type_Tx_Regulator"/>
</dbReference>
<gene>
    <name evidence="4" type="ORF">OUY18_00295</name>
</gene>
<sequence length="185" mass="21421">MPKIIKNVDQTIRECARELFIQSSFNDVDMQMISKKSGIAVGTLYHYYVSKKQLYISILNESWESTFRRLDAVNHSDLPSKEKLRRFLCTLYDDIEARNGIGKVILNSSADVFRDDKEVQDIKNSLFLKTKTLFQSFKKIETFGNCDAKLAETLIVSVLTMLEFYPNDKNGNIDYLSNYFNLTIL</sequence>
<evidence type="ECO:0000313" key="4">
    <source>
        <dbReference type="EMBL" id="MCY1712697.1"/>
    </source>
</evidence>
<evidence type="ECO:0000313" key="5">
    <source>
        <dbReference type="Proteomes" id="UP001082703"/>
    </source>
</evidence>
<protein>
    <submittedName>
        <fullName evidence="4">TetR/AcrR family transcriptional regulator</fullName>
    </submittedName>
</protein>
<reference evidence="4 5" key="1">
    <citation type="submission" date="2022-11" db="EMBL/GenBank/DDBJ databases">
        <authorList>
            <person name="Caiyu Z."/>
        </authorList>
    </citation>
    <scope>NUCLEOTIDE SEQUENCE [LARGE SCALE GENOMIC DNA]</scope>
    <source>
        <strain evidence="4 5">YR-4</strain>
    </source>
</reference>
<dbReference type="Pfam" id="PF00440">
    <property type="entry name" value="TetR_N"/>
    <property type="match status" value="1"/>
</dbReference>
<evidence type="ECO:0000259" key="3">
    <source>
        <dbReference type="PROSITE" id="PS50977"/>
    </source>
</evidence>
<dbReference type="InterPro" id="IPR009057">
    <property type="entry name" value="Homeodomain-like_sf"/>
</dbReference>
<evidence type="ECO:0000256" key="2">
    <source>
        <dbReference type="PROSITE-ProRule" id="PRU00335"/>
    </source>
</evidence>
<dbReference type="Proteomes" id="UP001082703">
    <property type="component" value="Unassembled WGS sequence"/>
</dbReference>
<proteinExistence type="predicted"/>
<keyword evidence="1 2" id="KW-0238">DNA-binding</keyword>
<dbReference type="PRINTS" id="PR00455">
    <property type="entry name" value="HTHTETR"/>
</dbReference>
<feature type="domain" description="HTH tetR-type" evidence="3">
    <location>
        <begin position="6"/>
        <end position="66"/>
    </location>
</feature>
<dbReference type="PROSITE" id="PS50977">
    <property type="entry name" value="HTH_TETR_2"/>
    <property type="match status" value="1"/>
</dbReference>
<dbReference type="RefSeq" id="WP_268056708.1">
    <property type="nucleotide sequence ID" value="NZ_JAPOHA010000001.1"/>
</dbReference>
<dbReference type="Gene3D" id="1.10.357.10">
    <property type="entry name" value="Tetracycline Repressor, domain 2"/>
    <property type="match status" value="1"/>
</dbReference>
<name>A0ABT4BP87_9FIRM</name>